<evidence type="ECO:0000313" key="1">
    <source>
        <dbReference type="EMBL" id="QOR57255.1"/>
    </source>
</evidence>
<dbReference type="RefSeq" id="YP_010112707.1">
    <property type="nucleotide sequence ID" value="NC_055894.1"/>
</dbReference>
<dbReference type="EMBL" id="MT774401">
    <property type="protein sequence ID" value="QOR57255.1"/>
    <property type="molecule type" value="Genomic_DNA"/>
</dbReference>
<name>A0A7M1RS48_9CAUD</name>
<proteinExistence type="predicted"/>
<evidence type="ECO:0000313" key="2">
    <source>
        <dbReference type="Proteomes" id="UP000593734"/>
    </source>
</evidence>
<dbReference type="GeneID" id="65131187"/>
<organism evidence="1 2">
    <name type="scientific">uncultured phage cr6_1</name>
    <dbReference type="NCBI Taxonomy" id="2772085"/>
    <lineage>
        <taxon>Viruses</taxon>
        <taxon>Duplodnaviria</taxon>
        <taxon>Heunggongvirae</taxon>
        <taxon>Uroviricota</taxon>
        <taxon>Caudoviricetes</taxon>
        <taxon>Crassvirales</taxon>
        <taxon>Suoliviridae</taxon>
        <taxon>Bearivirinae</taxon>
        <taxon>Afonbuvirus</taxon>
        <taxon>Afonbuvirus faecalis</taxon>
    </lineage>
</organism>
<reference evidence="1 2" key="1">
    <citation type="submission" date="2020-07" db="EMBL/GenBank/DDBJ databases">
        <title>Taxonomic proposal: Crassvirales, a new order of highly abundant and diverse bacterial viruses.</title>
        <authorList>
            <person name="Shkoporov A.N."/>
            <person name="Stockdale S.R."/>
            <person name="Guerin E."/>
            <person name="Ross R.P."/>
            <person name="Hill C."/>
        </authorList>
    </citation>
    <scope>NUCLEOTIDE SEQUENCE [LARGE SCALE GENOMIC DNA]</scope>
</reference>
<accession>A0A7M1RS48</accession>
<dbReference type="Proteomes" id="UP000593734">
    <property type="component" value="Segment"/>
</dbReference>
<sequence>MKVEGIVTDSERIAIEAMFNNVIDNTIEIQAIEEKVIIEYVKE</sequence>
<dbReference type="KEGG" id="vg:65131187"/>
<protein>
    <submittedName>
        <fullName evidence="1">Uncharacterized protein</fullName>
    </submittedName>
</protein>
<keyword evidence="2" id="KW-1185">Reference proteome</keyword>